<evidence type="ECO:0000313" key="5">
    <source>
        <dbReference type="EMBL" id="CAF3610377.1"/>
    </source>
</evidence>
<dbReference type="EMBL" id="CAJNOU010008179">
    <property type="protein sequence ID" value="CAF1535126.1"/>
    <property type="molecule type" value="Genomic_DNA"/>
</dbReference>
<dbReference type="EMBL" id="CAJOBD010003112">
    <property type="protein sequence ID" value="CAF3929176.1"/>
    <property type="molecule type" value="Genomic_DNA"/>
</dbReference>
<accession>A0A820ADS7</accession>
<name>A0A820ADS7_9BILA</name>
<feature type="chain" id="PRO_5035620382" evidence="1">
    <location>
        <begin position="20"/>
        <end position="223"/>
    </location>
</feature>
<evidence type="ECO:0000313" key="8">
    <source>
        <dbReference type="Proteomes" id="UP000663874"/>
    </source>
</evidence>
<dbReference type="Proteomes" id="UP000663882">
    <property type="component" value="Unassembled WGS sequence"/>
</dbReference>
<reference evidence="7" key="1">
    <citation type="submission" date="2021-02" db="EMBL/GenBank/DDBJ databases">
        <authorList>
            <person name="Nowell W R."/>
        </authorList>
    </citation>
    <scope>NUCLEOTIDE SEQUENCE</scope>
</reference>
<feature type="signal peptide" evidence="1">
    <location>
        <begin position="1"/>
        <end position="19"/>
    </location>
</feature>
<comment type="caution">
    <text evidence="7">The sequence shown here is derived from an EMBL/GenBank/DDBJ whole genome shotgun (WGS) entry which is preliminary data.</text>
</comment>
<sequence length="223" mass="26220">MKKFFQYLFLFYIIQIVHSKSVKKYDECDRFLIVNDCYYFPCLDAHYSCGRDSHLVRFTYDFCVLPTQKYAQNLTSNAVFYLNHTNICAMTSLNDQLIEEKISGIFSCAHLHALIFKIYLNCFQNHQRENKMIKVIDFCSIICQNLQPMIDLFLNLNEAHFNVLLLLIETGKNCGALINDAVMHTIPSALMAICLDRKNLRLEQEITEIMFNPRYEADDYDWT</sequence>
<dbReference type="EMBL" id="CAJNOO010007419">
    <property type="protein sequence ID" value="CAF1467635.1"/>
    <property type="molecule type" value="Genomic_DNA"/>
</dbReference>
<evidence type="ECO:0000313" key="2">
    <source>
        <dbReference type="EMBL" id="CAF1467635.1"/>
    </source>
</evidence>
<dbReference type="AlphaFoldDB" id="A0A820ADS7"/>
<proteinExistence type="predicted"/>
<dbReference type="EMBL" id="CAJOAX010000539">
    <property type="protein sequence ID" value="CAF3610377.1"/>
    <property type="molecule type" value="Genomic_DNA"/>
</dbReference>
<dbReference type="Proteomes" id="UP000663823">
    <property type="component" value="Unassembled WGS sequence"/>
</dbReference>
<organism evidence="7 8">
    <name type="scientific">Rotaria sordida</name>
    <dbReference type="NCBI Taxonomy" id="392033"/>
    <lineage>
        <taxon>Eukaryota</taxon>
        <taxon>Metazoa</taxon>
        <taxon>Spiralia</taxon>
        <taxon>Gnathifera</taxon>
        <taxon>Rotifera</taxon>
        <taxon>Eurotatoria</taxon>
        <taxon>Bdelloidea</taxon>
        <taxon>Philodinida</taxon>
        <taxon>Philodinidae</taxon>
        <taxon>Rotaria</taxon>
    </lineage>
</organism>
<protein>
    <submittedName>
        <fullName evidence="7">Uncharacterized protein</fullName>
    </submittedName>
</protein>
<gene>
    <name evidence="7" type="ORF">FNK824_LOCUS35277</name>
    <name evidence="6" type="ORF">JBS370_LOCUS22359</name>
    <name evidence="5" type="ORF">OTI717_LOCUS7271</name>
    <name evidence="2" type="ORF">RFH988_LOCUS37414</name>
    <name evidence="4" type="ORF">SEV965_LOCUS37775</name>
    <name evidence="3" type="ORF">ZHD862_LOCUS37690</name>
</gene>
<dbReference type="Proteomes" id="UP000663836">
    <property type="component" value="Unassembled WGS sequence"/>
</dbReference>
<keyword evidence="1" id="KW-0732">Signal</keyword>
<dbReference type="EMBL" id="CAJOBE010014757">
    <property type="protein sequence ID" value="CAF4182078.1"/>
    <property type="molecule type" value="Genomic_DNA"/>
</dbReference>
<dbReference type="EMBL" id="CAJNOT010007438">
    <property type="protein sequence ID" value="CAF1506258.1"/>
    <property type="molecule type" value="Genomic_DNA"/>
</dbReference>
<evidence type="ECO:0000313" key="6">
    <source>
        <dbReference type="EMBL" id="CAF3929176.1"/>
    </source>
</evidence>
<evidence type="ECO:0000313" key="7">
    <source>
        <dbReference type="EMBL" id="CAF4182078.1"/>
    </source>
</evidence>
<dbReference type="Proteomes" id="UP000663864">
    <property type="component" value="Unassembled WGS sequence"/>
</dbReference>
<evidence type="ECO:0000313" key="3">
    <source>
        <dbReference type="EMBL" id="CAF1506258.1"/>
    </source>
</evidence>
<evidence type="ECO:0000256" key="1">
    <source>
        <dbReference type="SAM" id="SignalP"/>
    </source>
</evidence>
<evidence type="ECO:0000313" key="4">
    <source>
        <dbReference type="EMBL" id="CAF1535126.1"/>
    </source>
</evidence>
<dbReference type="Proteomes" id="UP000663874">
    <property type="component" value="Unassembled WGS sequence"/>
</dbReference>
<dbReference type="Proteomes" id="UP000663889">
    <property type="component" value="Unassembled WGS sequence"/>
</dbReference>
<dbReference type="OrthoDB" id="9990589at2759"/>